<dbReference type="RefSeq" id="XP_022645244.1">
    <property type="nucleotide sequence ID" value="XM_022789509.1"/>
</dbReference>
<feature type="compositionally biased region" description="Low complexity" evidence="5">
    <location>
        <begin position="108"/>
        <end position="120"/>
    </location>
</feature>
<protein>
    <recommendedName>
        <fullName evidence="8">Methyltransferase-like protein 23</fullName>
    </recommendedName>
</protein>
<dbReference type="GO" id="GO:0032259">
    <property type="term" value="P:methylation"/>
    <property type="evidence" value="ECO:0007669"/>
    <property type="project" value="UniProtKB-KW"/>
</dbReference>
<evidence type="ECO:0000256" key="4">
    <source>
        <dbReference type="ARBA" id="ARBA00043988"/>
    </source>
</evidence>
<feature type="region of interest" description="Disordered" evidence="5">
    <location>
        <begin position="1"/>
        <end position="61"/>
    </location>
</feature>
<feature type="compositionally biased region" description="Basic and acidic residues" evidence="5">
    <location>
        <begin position="141"/>
        <end position="207"/>
    </location>
</feature>
<dbReference type="OrthoDB" id="407325at2759"/>
<evidence type="ECO:0000256" key="1">
    <source>
        <dbReference type="ARBA" id="ARBA00022603"/>
    </source>
</evidence>
<evidence type="ECO:0000313" key="6">
    <source>
        <dbReference type="EnsemblMetazoa" id="XP_022645244"/>
    </source>
</evidence>
<feature type="region of interest" description="Disordered" evidence="5">
    <location>
        <begin position="99"/>
        <end position="237"/>
    </location>
</feature>
<dbReference type="GeneID" id="111243645"/>
<dbReference type="GO" id="GO:0005634">
    <property type="term" value="C:nucleus"/>
    <property type="evidence" value="ECO:0007669"/>
    <property type="project" value="TreeGrafter"/>
</dbReference>
<dbReference type="GO" id="GO:0008168">
    <property type="term" value="F:methyltransferase activity"/>
    <property type="evidence" value="ECO:0007669"/>
    <property type="project" value="UniProtKB-KW"/>
</dbReference>
<dbReference type="InterPro" id="IPR029063">
    <property type="entry name" value="SAM-dependent_MTases_sf"/>
</dbReference>
<dbReference type="Gene3D" id="3.40.50.150">
    <property type="entry name" value="Vaccinia Virus protein VP39"/>
    <property type="match status" value="1"/>
</dbReference>
<comment type="similarity">
    <text evidence="4">Belongs to the methyltransferase superfamily. METTL23 family.</text>
</comment>
<name>A0A7M7J0N6_VARDE</name>
<keyword evidence="3" id="KW-0949">S-adenosyl-L-methionine</keyword>
<dbReference type="CDD" id="cd02440">
    <property type="entry name" value="AdoMet_MTases"/>
    <property type="match status" value="1"/>
</dbReference>
<dbReference type="InParanoid" id="A0A7M7J0N6"/>
<evidence type="ECO:0000313" key="7">
    <source>
        <dbReference type="Proteomes" id="UP000594260"/>
    </source>
</evidence>
<keyword evidence="1" id="KW-0489">Methyltransferase</keyword>
<evidence type="ECO:0000256" key="5">
    <source>
        <dbReference type="SAM" id="MobiDB-lite"/>
    </source>
</evidence>
<dbReference type="InterPro" id="IPR019410">
    <property type="entry name" value="Methyltransf_16"/>
</dbReference>
<dbReference type="GO" id="GO:0005737">
    <property type="term" value="C:cytoplasm"/>
    <property type="evidence" value="ECO:0007669"/>
    <property type="project" value="TreeGrafter"/>
</dbReference>
<evidence type="ECO:0000256" key="3">
    <source>
        <dbReference type="ARBA" id="ARBA00022691"/>
    </source>
</evidence>
<dbReference type="EnsemblMetazoa" id="XM_022789509">
    <property type="protein sequence ID" value="XP_022645244"/>
    <property type="gene ID" value="LOC111243645"/>
</dbReference>
<dbReference type="Pfam" id="PF10294">
    <property type="entry name" value="Methyltransf_16"/>
    <property type="match status" value="1"/>
</dbReference>
<organism evidence="6 7">
    <name type="scientific">Varroa destructor</name>
    <name type="common">Honeybee mite</name>
    <dbReference type="NCBI Taxonomy" id="109461"/>
    <lineage>
        <taxon>Eukaryota</taxon>
        <taxon>Metazoa</taxon>
        <taxon>Ecdysozoa</taxon>
        <taxon>Arthropoda</taxon>
        <taxon>Chelicerata</taxon>
        <taxon>Arachnida</taxon>
        <taxon>Acari</taxon>
        <taxon>Parasitiformes</taxon>
        <taxon>Mesostigmata</taxon>
        <taxon>Gamasina</taxon>
        <taxon>Dermanyssoidea</taxon>
        <taxon>Varroidae</taxon>
        <taxon>Varroa</taxon>
    </lineage>
</organism>
<proteinExistence type="inferred from homology"/>
<dbReference type="AlphaFoldDB" id="A0A7M7J0N6"/>
<accession>A0A7M7J0N6</accession>
<reference evidence="6" key="1">
    <citation type="submission" date="2021-01" db="UniProtKB">
        <authorList>
            <consortium name="EnsemblMetazoa"/>
        </authorList>
    </citation>
    <scope>IDENTIFICATION</scope>
</reference>
<dbReference type="PANTHER" id="PTHR14614:SF164">
    <property type="entry name" value="HISTONE-ARGININE METHYLTRANSFERASE METTL23"/>
    <property type="match status" value="1"/>
</dbReference>
<sequence>MAGGGGKDFDSPGLGGGLPAVAGAGVGGGGGMRGEHRERKSSRGSKVTSGRAALDEDRIADRIVVDRVDRIDRTDRERDRGAHLANANLSAMAAQQINSPGVPHLITPPQQQQQAQSQHPHQQHRIPSEQHRRNHRSHRSRERERDIGSGHMSDRGERDRDRGGDRGVIPDHHRGGERGLDHRGIDREGIDQHPSEWNRGDRDKTRDSQNTAPSQSLQRRGQSKGGTPPDVVNSVVPLDKPRKTRNFVFESSKERIRVKILELIDANYGLYVWPCAPVLAQYIWFYRDHVKNKRVLELGAGTGLPGILAALLGARVTLSDSANYPLNIRHCQQNVEENGLSTTEVPVLGVTWGAFSPSLFELGPVDLILGSDILYDTKDFENVIVTASYLLHQNQHARFWSTYQIRNPEYNLEKLLKKWNLVCMRVPLDHFDADTPSIGGSSLPGVQNIEMLVMTVDPTQEEPKQPKKDAIRWS</sequence>
<evidence type="ECO:0000256" key="2">
    <source>
        <dbReference type="ARBA" id="ARBA00022679"/>
    </source>
</evidence>
<dbReference type="SUPFAM" id="SSF53335">
    <property type="entry name" value="S-adenosyl-L-methionine-dependent methyltransferases"/>
    <property type="match status" value="1"/>
</dbReference>
<dbReference type="PANTHER" id="PTHR14614">
    <property type="entry name" value="HEPATOCELLULAR CARCINOMA-ASSOCIATED ANTIGEN"/>
    <property type="match status" value="1"/>
</dbReference>
<feature type="compositionally biased region" description="Polar residues" evidence="5">
    <location>
        <begin position="208"/>
        <end position="220"/>
    </location>
</feature>
<evidence type="ECO:0008006" key="8">
    <source>
        <dbReference type="Google" id="ProtNLM"/>
    </source>
</evidence>
<dbReference type="Proteomes" id="UP000594260">
    <property type="component" value="Unplaced"/>
</dbReference>
<keyword evidence="2" id="KW-0808">Transferase</keyword>
<feature type="compositionally biased region" description="Gly residues" evidence="5">
    <location>
        <begin position="13"/>
        <end position="32"/>
    </location>
</feature>
<keyword evidence="7" id="KW-1185">Reference proteome</keyword>
<dbReference type="KEGG" id="vde:111243645"/>